<evidence type="ECO:0000313" key="5">
    <source>
        <dbReference type="EMBL" id="BAX82681.1"/>
    </source>
</evidence>
<dbReference type="Pfam" id="PF14130">
    <property type="entry name" value="Cap4_nuclease"/>
    <property type="match status" value="1"/>
</dbReference>
<dbReference type="PROSITE" id="PS50005">
    <property type="entry name" value="TPR"/>
    <property type="match status" value="1"/>
</dbReference>
<keyword evidence="1" id="KW-0802">TPR repeat</keyword>
<keyword evidence="2" id="KW-0175">Coiled coil</keyword>
<sequence>MIDKDYIKIFDINTDAVAVNRGFYYQYLITLKKWIQNYIDKKNTFVYCEVDDDIKEVGNSLIFTQVKCYSRNFSLKSDEIKKTLFNFFIQFLKNKQDIPIGFCFTTNTGLVKSEKLIKAWMANPELTDSELANQILKKVKEILNSEINKNKRKKTEKKTIVRKEIDLIKVAAEQLKKQVAYLSIDSFVKYIKWEFLDYDPILAIDLLFEEVRQLLSHEIFKNKPVSIIENILLSEIFRCSQLQDSNKRVLSNSRIDEILNNTDSDINRFVDDRLISLLGVKFEEIEQNFKNIQRVQNSFEKRLDSFDDRIILNDTSYPKSLTLIPKSLSQDFNDSQESIDYVIKKLLETNHLCINGNGGVGKTFFAKSFVSQINEQYDHIAWINSSPNLTKSILLNAALKQNLKLDFNNQTNDEERIDIVCSELQRIDGKNLLIIDNYENDFRALKKIISLDNWKILITTRERVPNLLNYTLPGIDKEIASKIFCNYSNEEIDSDNSILLEFFEYVNYNPLIIKLCGKTIANSIDLNLESLYSSIKEQKLDNESLEIEIDLSEEDLPHTILAYLYKTFELKNLTKNEEIYLEFLALLPSEEVSIKDIALIGGKESYNKNLKDFTNWTNSLHKKGWIERVNGEVRMYRLVQELIIYKTRKQQNGFISNVLLFNWLFHRIDEVAQSDPTLSFPFLKYAESILKAIKEEYRQSIYQPLLLLENALLNSYTWIENTSALHQRWIDLVKRAELYLPNDDVNLGIMYNNLGYSYARRNDIETAVDYFKKSIFTLTKQEEESINVLINSLNNLTQAYLVLENLPSADKIQKKTRQLLKKYSLTTKQFEAVSYFLRAVFLMKSENFRGAIEQYELAIQTHLKIEKDSRNDFLLLMYYSNLILMLFKAKQSDKVIENIDNIREIIETHKMSYSSVVNEVKIMIDNINDFYQKGVKQQVPTKAYKS</sequence>
<dbReference type="InterPro" id="IPR002182">
    <property type="entry name" value="NB-ARC"/>
</dbReference>
<evidence type="ECO:0000259" key="3">
    <source>
        <dbReference type="Pfam" id="PF00931"/>
    </source>
</evidence>
<dbReference type="AlphaFoldDB" id="A0A1Y1CTT1"/>
<evidence type="ECO:0000259" key="4">
    <source>
        <dbReference type="Pfam" id="PF14130"/>
    </source>
</evidence>
<dbReference type="InterPro" id="IPR025382">
    <property type="entry name" value="Cap4-like_endonuclease_dom"/>
</dbReference>
<reference evidence="6" key="2">
    <citation type="journal article" date="2020" name="Antonie Van Leeuwenhoek">
        <title>Labilibaculum antarcticum sp. nov., a novel facultative anaerobic, psychrotorelant bacterium isolated from marine sediment of Antarctica.</title>
        <authorList>
            <person name="Watanabe M."/>
            <person name="Kojima H."/>
            <person name="Fukui M."/>
        </authorList>
    </citation>
    <scope>NUCLEOTIDE SEQUENCE [LARGE SCALE GENOMIC DNA]</scope>
    <source>
        <strain evidence="6">SPP2</strain>
    </source>
</reference>
<gene>
    <name evidence="5" type="ORF">ALGA_4391</name>
</gene>
<proteinExistence type="predicted"/>
<dbReference type="EMBL" id="AP018042">
    <property type="protein sequence ID" value="BAX82681.1"/>
    <property type="molecule type" value="Genomic_DNA"/>
</dbReference>
<accession>A0A1Y1CTT1</accession>
<evidence type="ECO:0000256" key="2">
    <source>
        <dbReference type="SAM" id="Coils"/>
    </source>
</evidence>
<evidence type="ECO:0008006" key="7">
    <source>
        <dbReference type="Google" id="ProtNLM"/>
    </source>
</evidence>
<dbReference type="Gene3D" id="1.25.40.10">
    <property type="entry name" value="Tetratricopeptide repeat domain"/>
    <property type="match status" value="1"/>
</dbReference>
<dbReference type="GO" id="GO:0004518">
    <property type="term" value="F:nuclease activity"/>
    <property type="evidence" value="ECO:0007669"/>
    <property type="project" value="InterPro"/>
</dbReference>
<feature type="coiled-coil region" evidence="2">
    <location>
        <begin position="528"/>
        <end position="555"/>
    </location>
</feature>
<dbReference type="GO" id="GO:0043531">
    <property type="term" value="F:ADP binding"/>
    <property type="evidence" value="ECO:0007669"/>
    <property type="project" value="InterPro"/>
</dbReference>
<dbReference type="KEGG" id="mbas:ALGA_4391"/>
<organism evidence="5 6">
    <name type="scientific">Labilibaculum antarcticum</name>
    <dbReference type="NCBI Taxonomy" id="1717717"/>
    <lineage>
        <taxon>Bacteria</taxon>
        <taxon>Pseudomonadati</taxon>
        <taxon>Bacteroidota</taxon>
        <taxon>Bacteroidia</taxon>
        <taxon>Marinilabiliales</taxon>
        <taxon>Marinifilaceae</taxon>
        <taxon>Labilibaculum</taxon>
    </lineage>
</organism>
<keyword evidence="6" id="KW-1185">Reference proteome</keyword>
<feature type="domain" description="NB-ARC" evidence="3">
    <location>
        <begin position="336"/>
        <end position="463"/>
    </location>
</feature>
<dbReference type="SUPFAM" id="SSF52540">
    <property type="entry name" value="P-loop containing nucleoside triphosphate hydrolases"/>
    <property type="match status" value="1"/>
</dbReference>
<dbReference type="SUPFAM" id="SSF48452">
    <property type="entry name" value="TPR-like"/>
    <property type="match status" value="1"/>
</dbReference>
<dbReference type="InterPro" id="IPR019734">
    <property type="entry name" value="TPR_rpt"/>
</dbReference>
<dbReference type="Pfam" id="PF00931">
    <property type="entry name" value="NB-ARC"/>
    <property type="match status" value="1"/>
</dbReference>
<protein>
    <recommendedName>
        <fullName evidence="7">NB-ARC domain-containing protein</fullName>
    </recommendedName>
</protein>
<dbReference type="Proteomes" id="UP000218267">
    <property type="component" value="Chromosome"/>
</dbReference>
<dbReference type="InterPro" id="IPR027417">
    <property type="entry name" value="P-loop_NTPase"/>
</dbReference>
<dbReference type="InterPro" id="IPR011990">
    <property type="entry name" value="TPR-like_helical_dom_sf"/>
</dbReference>
<evidence type="ECO:0000256" key="1">
    <source>
        <dbReference type="PROSITE-ProRule" id="PRU00339"/>
    </source>
</evidence>
<dbReference type="Gene3D" id="3.40.50.300">
    <property type="entry name" value="P-loop containing nucleotide triphosphate hydrolases"/>
    <property type="match status" value="1"/>
</dbReference>
<dbReference type="SMART" id="SM00028">
    <property type="entry name" value="TPR"/>
    <property type="match status" value="3"/>
</dbReference>
<feature type="repeat" description="TPR" evidence="1">
    <location>
        <begin position="748"/>
        <end position="781"/>
    </location>
</feature>
<evidence type="ECO:0000313" key="6">
    <source>
        <dbReference type="Proteomes" id="UP000218267"/>
    </source>
</evidence>
<reference evidence="5 6" key="1">
    <citation type="journal article" date="2018" name="Mar. Genomics">
        <title>Complete genome sequence of Marinifilaceae bacterium strain SPP2, isolated from the Antarctic marine sediment.</title>
        <authorList>
            <person name="Watanabe M."/>
            <person name="Kojima H."/>
            <person name="Fukui M."/>
        </authorList>
    </citation>
    <scope>NUCLEOTIDE SEQUENCE [LARGE SCALE GENOMIC DNA]</scope>
    <source>
        <strain evidence="5 6">SPP2</strain>
    </source>
</reference>
<feature type="domain" description="CD-NTase associated protein 4-like DNA endonuclease" evidence="4">
    <location>
        <begin position="21"/>
        <end position="178"/>
    </location>
</feature>
<name>A0A1Y1CTT1_9BACT</name>
<dbReference type="RefSeq" id="WP_096433200.1">
    <property type="nucleotide sequence ID" value="NZ_AP018042.1"/>
</dbReference>